<evidence type="ECO:0000256" key="1">
    <source>
        <dbReference type="SAM" id="Phobius"/>
    </source>
</evidence>
<dbReference type="PROSITE" id="PS00018">
    <property type="entry name" value="EF_HAND_1"/>
    <property type="match status" value="1"/>
</dbReference>
<evidence type="ECO:0000313" key="2">
    <source>
        <dbReference type="EMBL" id="KKP43266.1"/>
    </source>
</evidence>
<dbReference type="InterPro" id="IPR018247">
    <property type="entry name" value="EF_Hand_1_Ca_BS"/>
</dbReference>
<name>A0A0F9ZWA4_9BACT</name>
<comment type="caution">
    <text evidence="2">The sequence shown here is derived from an EMBL/GenBank/DDBJ whole genome shotgun (WGS) entry which is preliminary data.</text>
</comment>
<dbReference type="AlphaFoldDB" id="A0A0F9ZWA4"/>
<reference evidence="2 3" key="1">
    <citation type="journal article" date="2015" name="Nature">
        <title>rRNA introns, odd ribosomes, and small enigmatic genomes across a large radiation of phyla.</title>
        <authorList>
            <person name="Brown C.T."/>
            <person name="Hug L.A."/>
            <person name="Thomas B.C."/>
            <person name="Sharon I."/>
            <person name="Castelle C.J."/>
            <person name="Singh A."/>
            <person name="Wilkins M.J."/>
            <person name="Williams K.H."/>
            <person name="Banfield J.F."/>
        </authorList>
    </citation>
    <scope>NUCLEOTIDE SEQUENCE [LARGE SCALE GENOMIC DNA]</scope>
</reference>
<dbReference type="EMBL" id="LBOV01000019">
    <property type="protein sequence ID" value="KKP43266.1"/>
    <property type="molecule type" value="Genomic_DNA"/>
</dbReference>
<dbReference type="Proteomes" id="UP000034302">
    <property type="component" value="Unassembled WGS sequence"/>
</dbReference>
<keyword evidence="1" id="KW-1133">Transmembrane helix</keyword>
<feature type="transmembrane region" description="Helical" evidence="1">
    <location>
        <begin position="12"/>
        <end position="33"/>
    </location>
</feature>
<keyword evidence="1" id="KW-0812">Transmembrane</keyword>
<gene>
    <name evidence="2" type="ORF">UR34_C0019G0008</name>
</gene>
<protein>
    <recommendedName>
        <fullName evidence="4">Dockerin domain-containing protein</fullName>
    </recommendedName>
</protein>
<accession>A0A0F9ZWA4</accession>
<keyword evidence="1" id="KW-0472">Membrane</keyword>
<organism evidence="2 3">
    <name type="scientific">candidate division WS6 bacterium GW2011_GWC1_33_20</name>
    <dbReference type="NCBI Taxonomy" id="1619089"/>
    <lineage>
        <taxon>Bacteria</taxon>
        <taxon>Candidatus Dojkabacteria</taxon>
    </lineage>
</organism>
<dbReference type="SUPFAM" id="SSF47473">
    <property type="entry name" value="EF-hand"/>
    <property type="match status" value="1"/>
</dbReference>
<proteinExistence type="predicted"/>
<dbReference type="InterPro" id="IPR011992">
    <property type="entry name" value="EF-hand-dom_pair"/>
</dbReference>
<sequence length="202" mass="22680">MKLKKLPQRLYLWFSFSTILIASSLFITSDIYAKVMTPTGLLLGTVRVNICGDNITDGPEQCDRNDLGNKTCADFGFEQGNLSCGFTCEWDISNCGNVQQRNGNLGQEENGDKDIDVGILRPLIKNLPSAIQFLKLFDNNTNGIIESSELPVVMLSWVNAWKYSYTGEGDKIELCDFNKDDTCNIEDFSIVLYYLKENSLLD</sequence>
<evidence type="ECO:0008006" key="4">
    <source>
        <dbReference type="Google" id="ProtNLM"/>
    </source>
</evidence>
<evidence type="ECO:0000313" key="3">
    <source>
        <dbReference type="Proteomes" id="UP000034302"/>
    </source>
</evidence>